<evidence type="ECO:0000313" key="15">
    <source>
        <dbReference type="Proteomes" id="UP000515160"/>
    </source>
</evidence>
<dbReference type="Pfam" id="PF07975">
    <property type="entry name" value="C1_4"/>
    <property type="match status" value="1"/>
</dbReference>
<keyword evidence="9" id="KW-0234">DNA repair</keyword>
<evidence type="ECO:0000256" key="9">
    <source>
        <dbReference type="ARBA" id="ARBA00023204"/>
    </source>
</evidence>
<dbReference type="GeneID" id="117567746"/>
<feature type="zinc finger region" description="C4-type" evidence="12">
    <location>
        <begin position="294"/>
        <end position="311"/>
    </location>
</feature>
<evidence type="ECO:0000256" key="2">
    <source>
        <dbReference type="ARBA" id="ARBA00006092"/>
    </source>
</evidence>
<keyword evidence="10 11" id="KW-0539">Nucleus</keyword>
<comment type="similarity">
    <text evidence="2 11">Belongs to the GTF2H2 family.</text>
</comment>
<dbReference type="SUPFAM" id="SSF53300">
    <property type="entry name" value="vWA-like"/>
    <property type="match status" value="1"/>
</dbReference>
<keyword evidence="15" id="KW-1185">Reference proteome</keyword>
<dbReference type="CDD" id="cd01453">
    <property type="entry name" value="vWA_transcription_factor_IIH_type"/>
    <property type="match status" value="1"/>
</dbReference>
<feature type="region of interest" description="Disordered" evidence="13">
    <location>
        <begin position="417"/>
        <end position="441"/>
    </location>
</feature>
<evidence type="ECO:0000256" key="12">
    <source>
        <dbReference type="PIRSR" id="PIRSR015919-1"/>
    </source>
</evidence>
<evidence type="ECO:0000256" key="7">
    <source>
        <dbReference type="ARBA" id="ARBA00023015"/>
    </source>
</evidence>
<accession>A0A6P8Y585</accession>
<keyword evidence="3 11" id="KW-0479">Metal-binding</keyword>
<dbReference type="Pfam" id="PF04056">
    <property type="entry name" value="Ssl1"/>
    <property type="match status" value="1"/>
</dbReference>
<dbReference type="PROSITE" id="PS50234">
    <property type="entry name" value="VWFA"/>
    <property type="match status" value="1"/>
</dbReference>
<evidence type="ECO:0000256" key="10">
    <source>
        <dbReference type="ARBA" id="ARBA00023242"/>
    </source>
</evidence>
<dbReference type="SMART" id="SM01047">
    <property type="entry name" value="C1_4"/>
    <property type="match status" value="1"/>
</dbReference>
<dbReference type="Gene3D" id="3.40.50.410">
    <property type="entry name" value="von Willebrand factor, type A domain"/>
    <property type="match status" value="1"/>
</dbReference>
<evidence type="ECO:0000256" key="11">
    <source>
        <dbReference type="PIRNR" id="PIRNR015919"/>
    </source>
</evidence>
<dbReference type="SUPFAM" id="SSF57889">
    <property type="entry name" value="Cysteine-rich domain"/>
    <property type="match status" value="1"/>
</dbReference>
<keyword evidence="7 11" id="KW-0805">Transcription regulation</keyword>
<dbReference type="GO" id="GO:0006357">
    <property type="term" value="P:regulation of transcription by RNA polymerase II"/>
    <property type="evidence" value="ECO:0007669"/>
    <property type="project" value="TreeGrafter"/>
</dbReference>
<evidence type="ECO:0000256" key="5">
    <source>
        <dbReference type="ARBA" id="ARBA00022771"/>
    </source>
</evidence>
<evidence type="ECO:0000313" key="16">
    <source>
        <dbReference type="RefSeq" id="XP_034103822.1"/>
    </source>
</evidence>
<keyword evidence="6 11" id="KW-0862">Zinc</keyword>
<dbReference type="GO" id="GO:0006351">
    <property type="term" value="P:DNA-templated transcription"/>
    <property type="evidence" value="ECO:0007669"/>
    <property type="project" value="InterPro"/>
</dbReference>
<feature type="domain" description="VWFA" evidence="14">
    <location>
        <begin position="63"/>
        <end position="239"/>
    </location>
</feature>
<dbReference type="FunFam" id="3.40.50.410:FF:000015">
    <property type="entry name" value="General transcription factor IIH subunit 2"/>
    <property type="match status" value="1"/>
</dbReference>
<dbReference type="InterPro" id="IPR046349">
    <property type="entry name" value="C1-like_sf"/>
</dbReference>
<dbReference type="GO" id="GO:0006289">
    <property type="term" value="P:nucleotide-excision repair"/>
    <property type="evidence" value="ECO:0007669"/>
    <property type="project" value="UniProtKB-UniRule"/>
</dbReference>
<dbReference type="GO" id="GO:0005675">
    <property type="term" value="C:transcription factor TFIIH holo complex"/>
    <property type="evidence" value="ECO:0007669"/>
    <property type="project" value="UniProtKB-UniRule"/>
</dbReference>
<dbReference type="Gene3D" id="3.30.40.10">
    <property type="entry name" value="Zinc/RING finger domain, C3HC4 (zinc finger)"/>
    <property type="match status" value="1"/>
</dbReference>
<dbReference type="RefSeq" id="XP_034103822.1">
    <property type="nucleotide sequence ID" value="XM_034247931.2"/>
</dbReference>
<dbReference type="NCBIfam" id="TIGR00622">
    <property type="entry name" value="ssl1"/>
    <property type="match status" value="1"/>
</dbReference>
<evidence type="ECO:0000259" key="14">
    <source>
        <dbReference type="PROSITE" id="PS50234"/>
    </source>
</evidence>
<dbReference type="GO" id="GO:0008270">
    <property type="term" value="F:zinc ion binding"/>
    <property type="evidence" value="ECO:0007669"/>
    <property type="project" value="UniProtKB-UniRule"/>
</dbReference>
<keyword evidence="4" id="KW-0227">DNA damage</keyword>
<dbReference type="PANTHER" id="PTHR12695:SF2">
    <property type="entry name" value="GENERAL TRANSCRIPTION FACTOR IIH SUBUNIT 2-RELATED"/>
    <property type="match status" value="1"/>
</dbReference>
<reference evidence="16" key="1">
    <citation type="submission" date="2025-08" db="UniProtKB">
        <authorList>
            <consortium name="RefSeq"/>
        </authorList>
    </citation>
    <scope>IDENTIFICATION</scope>
    <source>
        <strain evidence="16">15112-1751.03</strain>
        <tissue evidence="16">Whole Adult</tissue>
    </source>
</reference>
<evidence type="ECO:0000256" key="8">
    <source>
        <dbReference type="ARBA" id="ARBA00023163"/>
    </source>
</evidence>
<dbReference type="PANTHER" id="PTHR12695">
    <property type="entry name" value="GENERAL TRANSCRIPTION FACTOR IIH SUBUNIT 2"/>
    <property type="match status" value="1"/>
</dbReference>
<keyword evidence="8 11" id="KW-0804">Transcription</keyword>
<keyword evidence="5" id="KW-0863">Zinc-finger</keyword>
<dbReference type="InterPro" id="IPR002035">
    <property type="entry name" value="VWF_A"/>
</dbReference>
<dbReference type="InterPro" id="IPR013087">
    <property type="entry name" value="Znf_C2H2_type"/>
</dbReference>
<comment type="subcellular location">
    <subcellularLocation>
        <location evidence="1 11">Nucleus</location>
    </subcellularLocation>
</comment>
<organism evidence="15 16">
    <name type="scientific">Drosophila albomicans</name>
    <name type="common">Fruit fly</name>
    <dbReference type="NCBI Taxonomy" id="7291"/>
    <lineage>
        <taxon>Eukaryota</taxon>
        <taxon>Metazoa</taxon>
        <taxon>Ecdysozoa</taxon>
        <taxon>Arthropoda</taxon>
        <taxon>Hexapoda</taxon>
        <taxon>Insecta</taxon>
        <taxon>Pterygota</taxon>
        <taxon>Neoptera</taxon>
        <taxon>Endopterygota</taxon>
        <taxon>Diptera</taxon>
        <taxon>Brachycera</taxon>
        <taxon>Muscomorpha</taxon>
        <taxon>Ephydroidea</taxon>
        <taxon>Drosophilidae</taxon>
        <taxon>Drosophila</taxon>
    </lineage>
</organism>
<dbReference type="OrthoDB" id="284275at2759"/>
<evidence type="ECO:0000256" key="6">
    <source>
        <dbReference type="ARBA" id="ARBA00022833"/>
    </source>
</evidence>
<evidence type="ECO:0000256" key="1">
    <source>
        <dbReference type="ARBA" id="ARBA00004123"/>
    </source>
</evidence>
<dbReference type="PROSITE" id="PS00028">
    <property type="entry name" value="ZINC_FINGER_C2H2_1"/>
    <property type="match status" value="1"/>
</dbReference>
<name>A0A6P8Y585_DROAB</name>
<dbReference type="InterPro" id="IPR013083">
    <property type="entry name" value="Znf_RING/FYVE/PHD"/>
</dbReference>
<feature type="compositionally biased region" description="Low complexity" evidence="13">
    <location>
        <begin position="422"/>
        <end position="441"/>
    </location>
</feature>
<dbReference type="InterPro" id="IPR036465">
    <property type="entry name" value="vWFA_dom_sf"/>
</dbReference>
<dbReference type="InterPro" id="IPR004595">
    <property type="entry name" value="TFIIH_C1-like_dom"/>
</dbReference>
<dbReference type="InterPro" id="IPR012170">
    <property type="entry name" value="TFIIH_SSL1/p44"/>
</dbReference>
<dbReference type="AlphaFoldDB" id="A0A6P8Y585"/>
<dbReference type="SMART" id="SM00327">
    <property type="entry name" value="VWA"/>
    <property type="match status" value="1"/>
</dbReference>
<dbReference type="GO" id="GO:0000439">
    <property type="term" value="C:transcription factor TFIIH core complex"/>
    <property type="evidence" value="ECO:0007669"/>
    <property type="project" value="InterPro"/>
</dbReference>
<evidence type="ECO:0000256" key="4">
    <source>
        <dbReference type="ARBA" id="ARBA00022763"/>
    </source>
</evidence>
<evidence type="ECO:0000256" key="13">
    <source>
        <dbReference type="SAM" id="MobiDB-lite"/>
    </source>
</evidence>
<dbReference type="CTD" id="40509"/>
<evidence type="ECO:0000256" key="3">
    <source>
        <dbReference type="ARBA" id="ARBA00022723"/>
    </source>
</evidence>
<sequence>MADDDKDDQKEYRWETGYEKTWEAIKEDDDGMLDSAIADLIQKAKRKRQAEKTKQNRLGMMRHLFIVLDCSESMSVPDLKPTRLLCTLKLLEIFIEEFFDQNPISQLGIIALKAKRAEKITELTGTSRVHLKALEGLANVSLTSEPSLQNGLDLALKTLKVVPSHASREIVIIMGSLTTCDPVDINSTIEELQKERIRCSVISLSAEIHICRHLTQQTMGTFGAVLDDSHFRDQLLSQIDPPPAAKTQDNSLIRMGFPHSKNESDGKDAALSMCMCHIENSDEPSELSTTGHHCPQCNSKYCELPVECLCCGLTLVSAPHLARSYHHLFPVPNFEELPFESVPPEAPDFGSLRKCYSCIKVLNAVADKSVFKCGYCQQFFCIDCDIFIHETLHACVGCNTIPGVAGLVYQKQGGKAAPDFHQQQPSMMPSSSKQRSQQYSM</sequence>
<dbReference type="Proteomes" id="UP000515160">
    <property type="component" value="Chromosome 3"/>
</dbReference>
<dbReference type="PIRSF" id="PIRSF015919">
    <property type="entry name" value="TFIIH_SSL1"/>
    <property type="match status" value="1"/>
</dbReference>
<protein>
    <recommendedName>
        <fullName evidence="11">General transcription factor IIH subunit</fullName>
    </recommendedName>
</protein>
<proteinExistence type="inferred from homology"/>
<gene>
    <name evidence="16" type="primary">LOC117567746</name>
</gene>
<dbReference type="InterPro" id="IPR007198">
    <property type="entry name" value="Ssl1-like"/>
</dbReference>